<dbReference type="PANTHER" id="PTHR23505">
    <property type="entry name" value="SPINSTER"/>
    <property type="match status" value="1"/>
</dbReference>
<feature type="transmembrane region" description="Helical" evidence="7">
    <location>
        <begin position="127"/>
        <end position="146"/>
    </location>
</feature>
<reference evidence="9 10" key="1">
    <citation type="submission" date="2016-08" db="EMBL/GenBank/DDBJ databases">
        <title>Identification and validation of antigenic proteins from Pajaroellobacter abortibovis using de-novo genome sequence assembly and reverse vaccinology.</title>
        <authorList>
            <person name="Welly B.T."/>
            <person name="Miller M.R."/>
            <person name="Stott J.L."/>
            <person name="Blanchard M.T."/>
            <person name="Islas-Trejo A.D."/>
            <person name="O'Rourke S.M."/>
            <person name="Young A.E."/>
            <person name="Medrano J.F."/>
            <person name="Van Eenennaam A.L."/>
        </authorList>
    </citation>
    <scope>NUCLEOTIDE SEQUENCE [LARGE SCALE GENOMIC DNA]</scope>
    <source>
        <strain evidence="9 10">BTF92-0548A/99-0131</strain>
    </source>
</reference>
<evidence type="ECO:0000256" key="4">
    <source>
        <dbReference type="ARBA" id="ARBA00022989"/>
    </source>
</evidence>
<dbReference type="STRING" id="1882918.BCY86_01875"/>
<protein>
    <recommendedName>
        <fullName evidence="8">Major facilitator superfamily (MFS) profile domain-containing protein</fullName>
    </recommendedName>
</protein>
<feature type="transmembrane region" description="Helical" evidence="7">
    <location>
        <begin position="211"/>
        <end position="229"/>
    </location>
</feature>
<feature type="transmembrane region" description="Helical" evidence="7">
    <location>
        <begin position="158"/>
        <end position="180"/>
    </location>
</feature>
<evidence type="ECO:0000256" key="3">
    <source>
        <dbReference type="ARBA" id="ARBA00022692"/>
    </source>
</evidence>
<evidence type="ECO:0000313" key="9">
    <source>
        <dbReference type="EMBL" id="APR99566.1"/>
    </source>
</evidence>
<feature type="transmembrane region" description="Helical" evidence="7">
    <location>
        <begin position="95"/>
        <end position="115"/>
    </location>
</feature>
<evidence type="ECO:0000256" key="6">
    <source>
        <dbReference type="SAM" id="MobiDB-lite"/>
    </source>
</evidence>
<dbReference type="PANTHER" id="PTHR23505:SF79">
    <property type="entry name" value="PROTEIN SPINSTER"/>
    <property type="match status" value="1"/>
</dbReference>
<feature type="transmembrane region" description="Helical" evidence="7">
    <location>
        <begin position="43"/>
        <end position="64"/>
    </location>
</feature>
<evidence type="ECO:0000256" key="1">
    <source>
        <dbReference type="ARBA" id="ARBA00004141"/>
    </source>
</evidence>
<dbReference type="GO" id="GO:0016020">
    <property type="term" value="C:membrane"/>
    <property type="evidence" value="ECO:0007669"/>
    <property type="project" value="UniProtKB-SubCell"/>
</dbReference>
<dbReference type="SUPFAM" id="SSF103473">
    <property type="entry name" value="MFS general substrate transporter"/>
    <property type="match status" value="1"/>
</dbReference>
<proteinExistence type="predicted"/>
<keyword evidence="2" id="KW-0813">Transport</keyword>
<sequence length="868" mass="96257">MRPFLMWVFPLLFFAYQFILRLAPGLALQEVTSKFGVDATAFGFSSAAYYFGYAGMQIPVAFLLDRLGSRKVIPICVILSSAATFLFAHTQHWSFVLIARFMVGAGSAAGFLGTSRVISLWFNHEQYAKWIGITFGVGLVGAFYGGRPIASLMSELGWIRVFDGMAWLGIVLAVTIFVFLREPVQSNRAVSEGFTGSIGKQLWAVIQNPKIVIMAFCSLLMVGSLEGFADMWGVSYLASEYPFTKQQAAFLVSFIFMGMQVGGPLLAWFASRFQAYYEVTAATGFLTAFIFASFLLFPHSFGFNLLAGGFFWIGIFCCYQVLIFAMGSFLVSEENRGVAVAFLNCISMLGGSFFHSAIGWIVDRYGQGSMQEGVWVYHAHAYAMGLWTIPCSAVLGASILFSLRPPRVNTKTTSALLSILILSFDVTACRKAPPPFISPESSTQSLLDKQKKDEPPVPPCVLTPHHVIEEQTGGDNKVVTLGDIIPLGDQKWAVGVLREQKQGGRIGSVVLVSSEEGPLFFFDLGFAYGDIPPPRPMQINGELYASFYIQEGEWNEKHTASKEEKNRILALFHLKQGEKSHPLISFAQSYDESFAYSMALHSSSSGLVVWDEDIDAGRKGSLQMSLFHQDPGKGEMKMVKGTSFPLAKGDVDFPLVALRPQGYWIFWIARRTERVSWSQSLREAGDSPRLGELSYYSWLEVAAIGEKGGVVQAARPLTSMNGRVEDFQVWPLRNGEVLDVWVRENPEPFQESGRILRIQMELGKEAHQSVVLDKGVGRNRIVLLGDHLVPKWLAYADLTNHFHLLSVHSENEGSSSFSLDLPLGDEAEPLPILLKAKGKGDRSLRFLAAFSSPQERRIRFYTVECHVE</sequence>
<dbReference type="AlphaFoldDB" id="A0A1L6MVL6"/>
<dbReference type="Gene3D" id="1.20.1250.20">
    <property type="entry name" value="MFS general substrate transporter like domains"/>
    <property type="match status" value="2"/>
</dbReference>
<feature type="transmembrane region" description="Helical" evidence="7">
    <location>
        <begin position="249"/>
        <end position="269"/>
    </location>
</feature>
<dbReference type="GO" id="GO:0022857">
    <property type="term" value="F:transmembrane transporter activity"/>
    <property type="evidence" value="ECO:0007669"/>
    <property type="project" value="InterPro"/>
</dbReference>
<dbReference type="Pfam" id="PF07690">
    <property type="entry name" value="MFS_1"/>
    <property type="match status" value="1"/>
</dbReference>
<evidence type="ECO:0000256" key="7">
    <source>
        <dbReference type="SAM" id="Phobius"/>
    </source>
</evidence>
<dbReference type="EMBL" id="CP016908">
    <property type="protein sequence ID" value="APR99566.1"/>
    <property type="molecule type" value="Genomic_DNA"/>
</dbReference>
<name>A0A1L6MVL6_9BACT</name>
<feature type="transmembrane region" description="Helical" evidence="7">
    <location>
        <begin position="71"/>
        <end position="89"/>
    </location>
</feature>
<evidence type="ECO:0000256" key="5">
    <source>
        <dbReference type="ARBA" id="ARBA00023136"/>
    </source>
</evidence>
<dbReference type="PROSITE" id="PS50850">
    <property type="entry name" value="MFS"/>
    <property type="match status" value="1"/>
</dbReference>
<feature type="domain" description="Major facilitator superfamily (MFS) profile" evidence="8">
    <location>
        <begin position="5"/>
        <end position="408"/>
    </location>
</feature>
<feature type="transmembrane region" description="Helical" evidence="7">
    <location>
        <begin position="309"/>
        <end position="331"/>
    </location>
</feature>
<keyword evidence="5 7" id="KW-0472">Membrane</keyword>
<evidence type="ECO:0000313" key="10">
    <source>
        <dbReference type="Proteomes" id="UP000185544"/>
    </source>
</evidence>
<dbReference type="KEGG" id="pabo:BCY86_01875"/>
<dbReference type="Proteomes" id="UP000185544">
    <property type="component" value="Chromosome"/>
</dbReference>
<feature type="transmembrane region" description="Helical" evidence="7">
    <location>
        <begin position="338"/>
        <end position="362"/>
    </location>
</feature>
<evidence type="ECO:0000259" key="8">
    <source>
        <dbReference type="PROSITE" id="PS50850"/>
    </source>
</evidence>
<dbReference type="InterPro" id="IPR044770">
    <property type="entry name" value="MFS_spinster-like"/>
</dbReference>
<comment type="subcellular location">
    <subcellularLocation>
        <location evidence="1">Membrane</location>
        <topology evidence="1">Multi-pass membrane protein</topology>
    </subcellularLocation>
</comment>
<feature type="transmembrane region" description="Helical" evidence="7">
    <location>
        <begin position="382"/>
        <end position="403"/>
    </location>
</feature>
<gene>
    <name evidence="9" type="ORF">BCY86_01875</name>
</gene>
<keyword evidence="10" id="KW-1185">Reference proteome</keyword>
<evidence type="ECO:0000256" key="2">
    <source>
        <dbReference type="ARBA" id="ARBA00022448"/>
    </source>
</evidence>
<accession>A0A1L6MVL6</accession>
<dbReference type="InterPro" id="IPR020846">
    <property type="entry name" value="MFS_dom"/>
</dbReference>
<feature type="region of interest" description="Disordered" evidence="6">
    <location>
        <begin position="435"/>
        <end position="455"/>
    </location>
</feature>
<keyword evidence="4 7" id="KW-1133">Transmembrane helix</keyword>
<dbReference type="InterPro" id="IPR036259">
    <property type="entry name" value="MFS_trans_sf"/>
</dbReference>
<dbReference type="InterPro" id="IPR011701">
    <property type="entry name" value="MFS"/>
</dbReference>
<feature type="transmembrane region" description="Helical" evidence="7">
    <location>
        <begin position="276"/>
        <end position="297"/>
    </location>
</feature>
<organism evidence="9 10">
    <name type="scientific">Pajaroellobacter abortibovis</name>
    <dbReference type="NCBI Taxonomy" id="1882918"/>
    <lineage>
        <taxon>Bacteria</taxon>
        <taxon>Pseudomonadati</taxon>
        <taxon>Myxococcota</taxon>
        <taxon>Polyangia</taxon>
        <taxon>Polyangiales</taxon>
        <taxon>Polyangiaceae</taxon>
    </lineage>
</organism>
<keyword evidence="3 7" id="KW-0812">Transmembrane</keyword>